<feature type="compositionally biased region" description="Polar residues" evidence="3">
    <location>
        <begin position="91"/>
        <end position="128"/>
    </location>
</feature>
<proteinExistence type="predicted"/>
<evidence type="ECO:0000256" key="3">
    <source>
        <dbReference type="SAM" id="MobiDB-lite"/>
    </source>
</evidence>
<dbReference type="InterPro" id="IPR008967">
    <property type="entry name" value="p53-like_TF_DNA-bd_sf"/>
</dbReference>
<dbReference type="GO" id="GO:0051321">
    <property type="term" value="P:meiotic cell cycle"/>
    <property type="evidence" value="ECO:0007669"/>
    <property type="project" value="TreeGrafter"/>
</dbReference>
<feature type="compositionally biased region" description="Acidic residues" evidence="3">
    <location>
        <begin position="448"/>
        <end position="457"/>
    </location>
</feature>
<sequence>LDPGHYDWKPILLFTPPCSSRSHASQRISSQPVTPHTPGCNFIPRSDLIYRLDGSTDWLDSPTLSTRKARKLSKLPPFPLPSPRIMDESAVSESASQAIVSNAVPSSPRSSRGAQHQKSLSTSHNTIKTGGEFTPSHKVWLPTKPRALTLDDSGRLILPPLSGHHSPSRFGPLRSSPLGSFPSTRHKAEFRHNPYFVSTPARRSSEQLALSSLRRDAHDHSPDSDELDPVYIRTGRLRRGRELQLLLKPCQSPHSSSVDYLDSPSKTGTADSVRTFEANASHLPSSHLALPGNALGLFLEPAPFPAELMQFDDHGGSTPRRLSLRSEADFYLGQHGGGSTNFLDSPKKGGSRVLTRSPMAMSETSSITISPTSSDDSLPAFPLAHRHNLNATSNNSTLALPALKHDDLAKPAHASPAKTTQLSKSSSDSYLYSMPVLRAMSPFADMTSDSEEEESEEPLAGPSMSARTTALHRDTPEGRHQTAESDVPQEGRTGEIFAEFKSILPLATKVGRHDASTKLFCKLDSTSHHCFSVVDGKWACYRRNYLKIDVSFHLEDEQGRRRDALQGDVICAPAGRPAFVVERFAVHMTAHVINEDGRLQRGRQGLVPLIQFGPARERGPREPVQPVELRSGGRLAKDASANEQAAVRTGTIAAFRRVQIRSATMNNGQRGAASQQFYALKLTLLAYPKQGPLSVAAGVEVASLTSHPITVRGRSKVHYAPAAEVGSSKKKSGGTGAVSRSTSGLPSANTNRVRSAGTSNRPNQKRDHATHTGWTSSHRRSTRLLLAADNAPNHDVDMVQDADDEYEDKEEAQVASRSVMDIRSII</sequence>
<dbReference type="SUPFAM" id="SSF49417">
    <property type="entry name" value="p53-like transcription factors"/>
    <property type="match status" value="1"/>
</dbReference>
<evidence type="ECO:0000259" key="4">
    <source>
        <dbReference type="PROSITE" id="PS51517"/>
    </source>
</evidence>
<dbReference type="GO" id="GO:0000228">
    <property type="term" value="C:nuclear chromosome"/>
    <property type="evidence" value="ECO:0007669"/>
    <property type="project" value="TreeGrafter"/>
</dbReference>
<feature type="compositionally biased region" description="Polar residues" evidence="3">
    <location>
        <begin position="738"/>
        <end position="762"/>
    </location>
</feature>
<dbReference type="InterPro" id="IPR024061">
    <property type="entry name" value="NDT80_DNA-bd_dom"/>
</dbReference>
<dbReference type="InterPro" id="IPR037141">
    <property type="entry name" value="NDT80_DNA-bd_dom_sf"/>
</dbReference>
<dbReference type="HOGENOM" id="CLU_308193_0_0_1"/>
<feature type="region of interest" description="Disordered" evidence="3">
    <location>
        <begin position="207"/>
        <end position="228"/>
    </location>
</feature>
<feature type="region of interest" description="Disordered" evidence="3">
    <location>
        <begin position="721"/>
        <end position="780"/>
    </location>
</feature>
<organism evidence="5 6">
    <name type="scientific">Kalmanozyma brasiliensis (strain GHG001)</name>
    <name type="common">Yeast</name>
    <name type="synonym">Pseudozyma brasiliensis</name>
    <dbReference type="NCBI Taxonomy" id="1365824"/>
    <lineage>
        <taxon>Eukaryota</taxon>
        <taxon>Fungi</taxon>
        <taxon>Dikarya</taxon>
        <taxon>Basidiomycota</taxon>
        <taxon>Ustilaginomycotina</taxon>
        <taxon>Ustilaginomycetes</taxon>
        <taxon>Ustilaginales</taxon>
        <taxon>Ustilaginaceae</taxon>
        <taxon>Kalmanozyma</taxon>
    </lineage>
</organism>
<accession>V5ETP7</accession>
<dbReference type="GO" id="GO:0003700">
    <property type="term" value="F:DNA-binding transcription factor activity"/>
    <property type="evidence" value="ECO:0007669"/>
    <property type="project" value="UniProtKB-UniRule"/>
</dbReference>
<dbReference type="PANTHER" id="PTHR35144:SF2">
    <property type="entry name" value="MEIOSIS-SPECIFIC TRANSCRIPTION FACTOR NDT80"/>
    <property type="match status" value="1"/>
</dbReference>
<dbReference type="InterPro" id="IPR052605">
    <property type="entry name" value="Fungal_trans_regulator"/>
</dbReference>
<dbReference type="AlphaFoldDB" id="V5ETP7"/>
<dbReference type="Pfam" id="PF05224">
    <property type="entry name" value="NDT80_PhoG"/>
    <property type="match status" value="1"/>
</dbReference>
<feature type="compositionally biased region" description="Basic and acidic residues" evidence="3">
    <location>
        <begin position="471"/>
        <end position="483"/>
    </location>
</feature>
<evidence type="ECO:0000256" key="2">
    <source>
        <dbReference type="PROSITE-ProRule" id="PRU00850"/>
    </source>
</evidence>
<evidence type="ECO:0000313" key="5">
    <source>
        <dbReference type="EMBL" id="EST05419.1"/>
    </source>
</evidence>
<feature type="region of interest" description="Disordered" evidence="3">
    <location>
        <begin position="445"/>
        <end position="491"/>
    </location>
</feature>
<evidence type="ECO:0000313" key="6">
    <source>
        <dbReference type="Proteomes" id="UP000019377"/>
    </source>
</evidence>
<evidence type="ECO:0000256" key="1">
    <source>
        <dbReference type="ARBA" id="ARBA00023125"/>
    </source>
</evidence>
<gene>
    <name evidence="5" type="ORF">PSEUBRA_SCAF5g02297</name>
</gene>
<reference evidence="6" key="1">
    <citation type="journal article" date="2013" name="Genome Announc.">
        <title>Draft genome sequence of Pseudozyma brasiliensis sp. nov. strain GHG001, a high producer of endo-1,4-xylanase isolated from an insect pest of sugarcane.</title>
        <authorList>
            <person name="Oliveira J.V.D.C."/>
            <person name="dos Santos R.A.C."/>
            <person name="Borges T.A."/>
            <person name="Riano-Pachon D.M."/>
            <person name="Goldman G.H."/>
        </authorList>
    </citation>
    <scope>NUCLEOTIDE SEQUENCE [LARGE SCALE GENOMIC DNA]</scope>
    <source>
        <strain evidence="6">GHG001</strain>
    </source>
</reference>
<feature type="region of interest" description="Disordered" evidence="3">
    <location>
        <begin position="73"/>
        <end position="138"/>
    </location>
</feature>
<feature type="compositionally biased region" description="Basic and acidic residues" evidence="3">
    <location>
        <begin position="213"/>
        <end position="223"/>
    </location>
</feature>
<dbReference type="eggNOG" id="ENOG502RYEH">
    <property type="taxonomic scope" value="Eukaryota"/>
</dbReference>
<protein>
    <recommendedName>
        <fullName evidence="4">NDT80 domain-containing protein</fullName>
    </recommendedName>
</protein>
<name>V5ETP7_KALBG</name>
<keyword evidence="6" id="KW-1185">Reference proteome</keyword>
<dbReference type="Proteomes" id="UP000019377">
    <property type="component" value="Unassembled WGS sequence"/>
</dbReference>
<dbReference type="STRING" id="1365824.V5ETP7"/>
<dbReference type="PROSITE" id="PS51517">
    <property type="entry name" value="NDT80"/>
    <property type="match status" value="1"/>
</dbReference>
<dbReference type="OrthoDB" id="2288358at2759"/>
<feature type="domain" description="NDT80" evidence="4">
    <location>
        <begin position="461"/>
        <end position="723"/>
    </location>
</feature>
<dbReference type="Gene3D" id="2.60.40.1390">
    <property type="entry name" value="NDT80 DNA-binding domain"/>
    <property type="match status" value="1"/>
</dbReference>
<dbReference type="GO" id="GO:0003677">
    <property type="term" value="F:DNA binding"/>
    <property type="evidence" value="ECO:0007669"/>
    <property type="project" value="UniProtKB-KW"/>
</dbReference>
<feature type="region of interest" description="Disordered" evidence="3">
    <location>
        <begin position="162"/>
        <end position="185"/>
    </location>
</feature>
<feature type="non-terminal residue" evidence="5">
    <location>
        <position position="826"/>
    </location>
</feature>
<feature type="DNA-binding region" description="NDT80" evidence="2">
    <location>
        <begin position="461"/>
        <end position="723"/>
    </location>
</feature>
<dbReference type="OMA" id="LIQFGPA"/>
<keyword evidence="1 2" id="KW-0238">DNA-binding</keyword>
<dbReference type="EMBL" id="KI545891">
    <property type="protein sequence ID" value="EST05419.1"/>
    <property type="molecule type" value="Genomic_DNA"/>
</dbReference>
<feature type="non-terminal residue" evidence="5">
    <location>
        <position position="1"/>
    </location>
</feature>
<dbReference type="PANTHER" id="PTHR35144">
    <property type="entry name" value="MEIOSIS-SPECIFIC TRANSCRIPTION FACTOR NDT80"/>
    <property type="match status" value="1"/>
</dbReference>
<dbReference type="GO" id="GO:0045944">
    <property type="term" value="P:positive regulation of transcription by RNA polymerase II"/>
    <property type="evidence" value="ECO:0007669"/>
    <property type="project" value="TreeGrafter"/>
</dbReference>